<dbReference type="SUPFAM" id="SSF101690">
    <property type="entry name" value="PAZ domain"/>
    <property type="match status" value="1"/>
</dbReference>
<feature type="domain" description="Ras-associating" evidence="8">
    <location>
        <begin position="1377"/>
        <end position="1465"/>
    </location>
</feature>
<name>A0A7R9A7K3_9CRUS</name>
<evidence type="ECO:0000256" key="6">
    <source>
        <dbReference type="ARBA" id="ARBA00038291"/>
    </source>
</evidence>
<dbReference type="GO" id="GO:0007165">
    <property type="term" value="P:signal transduction"/>
    <property type="evidence" value="ECO:0007669"/>
    <property type="project" value="InterPro"/>
</dbReference>
<evidence type="ECO:0000256" key="2">
    <source>
        <dbReference type="ARBA" id="ARBA00022473"/>
    </source>
</evidence>
<dbReference type="Gene3D" id="3.40.50.2300">
    <property type="match status" value="1"/>
</dbReference>
<dbReference type="Pfam" id="PF02171">
    <property type="entry name" value="Piwi"/>
    <property type="match status" value="2"/>
</dbReference>
<feature type="region of interest" description="Disordered" evidence="7">
    <location>
        <begin position="836"/>
        <end position="861"/>
    </location>
</feature>
<evidence type="ECO:0000256" key="7">
    <source>
        <dbReference type="SAM" id="MobiDB-lite"/>
    </source>
</evidence>
<evidence type="ECO:0000259" key="9">
    <source>
        <dbReference type="PROSITE" id="PS50821"/>
    </source>
</evidence>
<dbReference type="Gene3D" id="2.170.260.10">
    <property type="entry name" value="paz domain"/>
    <property type="match status" value="1"/>
</dbReference>
<keyword evidence="3" id="KW-0963">Cytoplasm</keyword>
<dbReference type="SMART" id="SM00314">
    <property type="entry name" value="RA"/>
    <property type="match status" value="1"/>
</dbReference>
<dbReference type="CDD" id="cd02845">
    <property type="entry name" value="PAZ_piwi_like"/>
    <property type="match status" value="1"/>
</dbReference>
<dbReference type="InterPro" id="IPR012337">
    <property type="entry name" value="RNaseH-like_sf"/>
</dbReference>
<dbReference type="GO" id="GO:0034587">
    <property type="term" value="P:piRNA processing"/>
    <property type="evidence" value="ECO:0007669"/>
    <property type="project" value="UniProtKB-ARBA"/>
</dbReference>
<dbReference type="EMBL" id="CAJPEV010001671">
    <property type="protein sequence ID" value="CAG0893792.1"/>
    <property type="molecule type" value="Genomic_DNA"/>
</dbReference>
<feature type="compositionally biased region" description="Low complexity" evidence="7">
    <location>
        <begin position="118"/>
        <end position="136"/>
    </location>
</feature>
<comment type="similarity">
    <text evidence="6">Belongs to the argonaute family. Piwi subfamily.</text>
</comment>
<dbReference type="Pfam" id="PF00788">
    <property type="entry name" value="RA"/>
    <property type="match status" value="1"/>
</dbReference>
<evidence type="ECO:0000256" key="3">
    <source>
        <dbReference type="ARBA" id="ARBA00022490"/>
    </source>
</evidence>
<dbReference type="InterPro" id="IPR003100">
    <property type="entry name" value="PAZ_dom"/>
</dbReference>
<dbReference type="GO" id="GO:0003723">
    <property type="term" value="F:RNA binding"/>
    <property type="evidence" value="ECO:0007669"/>
    <property type="project" value="UniProtKB-KW"/>
</dbReference>
<evidence type="ECO:0000256" key="4">
    <source>
        <dbReference type="ARBA" id="ARBA00022884"/>
    </source>
</evidence>
<dbReference type="CDD" id="cd04658">
    <property type="entry name" value="Piwi_piwi-like_Euk"/>
    <property type="match status" value="1"/>
</dbReference>
<dbReference type="Pfam" id="PF16517">
    <property type="entry name" value="Nore1-SARAH"/>
    <property type="match status" value="1"/>
</dbReference>
<evidence type="ECO:0000256" key="5">
    <source>
        <dbReference type="ARBA" id="ARBA00023158"/>
    </source>
</evidence>
<dbReference type="PROSITE" id="PS50822">
    <property type="entry name" value="PIWI"/>
    <property type="match status" value="1"/>
</dbReference>
<feature type="compositionally biased region" description="Polar residues" evidence="7">
    <location>
        <begin position="844"/>
        <end position="857"/>
    </location>
</feature>
<evidence type="ECO:0000313" key="12">
    <source>
        <dbReference type="EMBL" id="CAD7248006.1"/>
    </source>
</evidence>
<dbReference type="FunFam" id="2.170.260.10:FF:000003">
    <property type="entry name" value="Piwi-like RNA-mediated gene silencing 2"/>
    <property type="match status" value="1"/>
</dbReference>
<dbReference type="SUPFAM" id="SSF54236">
    <property type="entry name" value="Ubiquitin-like"/>
    <property type="match status" value="1"/>
</dbReference>
<evidence type="ECO:0000313" key="13">
    <source>
        <dbReference type="Proteomes" id="UP000677054"/>
    </source>
</evidence>
<comment type="subcellular location">
    <subcellularLocation>
        <location evidence="1">Cytoplasm</location>
    </subcellularLocation>
</comment>
<feature type="region of interest" description="Disordered" evidence="7">
    <location>
        <begin position="107"/>
        <end position="138"/>
    </location>
</feature>
<dbReference type="Gene3D" id="3.30.420.10">
    <property type="entry name" value="Ribonuclease H-like superfamily/Ribonuclease H"/>
    <property type="match status" value="2"/>
</dbReference>
<proteinExistence type="inferred from homology"/>
<dbReference type="InterPro" id="IPR036085">
    <property type="entry name" value="PAZ_dom_sf"/>
</dbReference>
<evidence type="ECO:0000259" key="10">
    <source>
        <dbReference type="PROSITE" id="PS50822"/>
    </source>
</evidence>
<feature type="region of interest" description="Disordered" evidence="7">
    <location>
        <begin position="977"/>
        <end position="1013"/>
    </location>
</feature>
<dbReference type="EMBL" id="LR901188">
    <property type="protein sequence ID" value="CAD7248006.1"/>
    <property type="molecule type" value="Genomic_DNA"/>
</dbReference>
<dbReference type="SUPFAM" id="SSF53098">
    <property type="entry name" value="Ribonuclease H-like"/>
    <property type="match status" value="2"/>
</dbReference>
<dbReference type="InterPro" id="IPR036397">
    <property type="entry name" value="RNaseH_sf"/>
</dbReference>
<organism evidence="12">
    <name type="scientific">Darwinula stevensoni</name>
    <dbReference type="NCBI Taxonomy" id="69355"/>
    <lineage>
        <taxon>Eukaryota</taxon>
        <taxon>Metazoa</taxon>
        <taxon>Ecdysozoa</taxon>
        <taxon>Arthropoda</taxon>
        <taxon>Crustacea</taxon>
        <taxon>Oligostraca</taxon>
        <taxon>Ostracoda</taxon>
        <taxon>Podocopa</taxon>
        <taxon>Podocopida</taxon>
        <taxon>Darwinulocopina</taxon>
        <taxon>Darwinuloidea</taxon>
        <taxon>Darwinulidae</taxon>
        <taxon>Darwinula</taxon>
    </lineage>
</organism>
<protein>
    <submittedName>
        <fullName evidence="12">Uncharacterized protein</fullName>
    </submittedName>
</protein>
<dbReference type="Pfam" id="PF23278">
    <property type="entry name" value="Piwi_N"/>
    <property type="match status" value="1"/>
</dbReference>
<feature type="compositionally biased region" description="Polar residues" evidence="7">
    <location>
        <begin position="978"/>
        <end position="997"/>
    </location>
</feature>
<dbReference type="CDD" id="cd01784">
    <property type="entry name" value="RA_RASSF2_like"/>
    <property type="match status" value="1"/>
</dbReference>
<sequence>MSDPPKPIGRGGRAQALLAQIVPRRPGQHQDVQTQEAQSPVQAAVSGPALGLPRGRGALLDRIRQSAGDAAMGNAAVTHTALSATATTEPQATQGRGRAFLMEQYKKKSATPGSTDASLVGGPPSLTSSSPSEVGTGTETRISDLSITGPIIRRGKAGTSVHMAANYVPVTVQADKGVFEYTVAFNPPIDSRDLRFRMLAQKVDVIGPVRNFDGVKLYLPIRLPQKETLCTVTHPVDGTPVNMTISFLYQKRLGDRECIHLLNVQFRRIMNCLGMLQINRNHYDPRGSQHVRQHKLEVWPGYVTAVNQYEGGIFLNCDVSHRVLRTETVYTVMGDIFNQGGSQDDVLKIVMGCTVLTRYNNKTYRIDDIDWSQNPLNTFSTSQGEVTYVDYYKKHYNIETLDPKQPLLLSRQKRRRRDEEGETRLICLIPQLCYMTGLTDQMRKDFKIMKDISTHMRVTPDQRQASLMRFIRNVNSTPEAKKLLSDWGLELAEKSVELEGRQFPPEKILFSGGQARTASVEADWTRDLCSTGVLSPVSLRNWIVVYPRKFEVVVREFLGMYKRCAPQLRIEVYDPQLLALPQDSNDAYVNTIKCKINDSVQLFLLVFGSQREDRYNCVKQMLTCNQTCPSQVVVARTISDQKKLRSVTQKIMLQVNCKLGGELWAVEIPIAKSHVMICGIDSYHDAARKGKSIGALVASLNKQVTRWHSTACEQDRGQELIDQLRTGFMNALLEYRKINQALPDRVIIYRDGVSDGQLDHSYRYEVPQIMKAFSTFENYKPRLSFVIVQKRINTRIFCALVRKIFEHVPFFKALLVDLLASDKAYVNAGVKNGNSFEERWEPAPSTSDLPGTGQNPATHPAFASADVESPGFLPLPPDGELGTRNRFYIVREGGGEHMRFENPPPGSVLDHSVTRYDWYDFFLVSQHVRQGTVSPTHYIVLHDESGFDADKMQRLTYKMTHLYYNWPGTIRVPAPCQAPSSRPGSVSTSGPVLSQKASYPRATPTPPDEPPIDCRLRYVQKMARRKEIRLDPVVIAPFPSRRCARGPSFRIVPRCLRLPLLFGKFSPVGTIPDCSSYDPGHPCLRVDEPRHEKRERATASLRIPPRHHRGRAFVALASVITGELLEQVPITVMKDHEHKGLPYCHLPCYQALFGPQLFGHGSKVESHSSFGKSTQMPPSSRLKLERKLSAYNRHYEGKSGELRSREVNGRLVLEGVLRIYWGVTRNICLKGEEGIQIPKPHHLPVPNSHSPPVVQDKCAVGKDGVDDHAKTLPAAVTLKEGTEKQSIAFQSLPHAISLSGVDGVLKNTNNEEQLHGVQTNLKFVATVDQSPASQPPAKCCETLEVIGKRNRHLRRRPGKRMDRNKIKRRSSINGHFYDRTTSVFVPPHGSVAHVWITSLVPATDVISLLLDKYKVDASPNEFALCIVWDNGERQLVHDDEYPLALRVLKGPQEDVCKFFLLNRFEAEDIPPEVAQYLPFSLSELSIFLEGFYDEEELEVERVRLKFHYMRYIMESRIHKLRSAKDPLPLPDAS</sequence>
<accession>A0A7R9A7K3</accession>
<dbReference type="SMART" id="SM00950">
    <property type="entry name" value="Piwi"/>
    <property type="match status" value="1"/>
</dbReference>
<feature type="domain" description="SARAH" evidence="11">
    <location>
        <begin position="1473"/>
        <end position="1520"/>
    </location>
</feature>
<evidence type="ECO:0000256" key="1">
    <source>
        <dbReference type="ARBA" id="ARBA00004496"/>
    </source>
</evidence>
<gene>
    <name evidence="12" type="ORF">DSTB1V02_LOCUS7829</name>
</gene>
<dbReference type="PANTHER" id="PTHR22891">
    <property type="entry name" value="EUKARYOTIC TRANSLATION INITIATION FACTOR 2C"/>
    <property type="match status" value="1"/>
</dbReference>
<dbReference type="Proteomes" id="UP000677054">
    <property type="component" value="Unassembled WGS sequence"/>
</dbReference>
<keyword evidence="13" id="KW-1185">Reference proteome</keyword>
<dbReference type="OrthoDB" id="445936at2759"/>
<feature type="domain" description="Piwi" evidence="10">
    <location>
        <begin position="602"/>
        <end position="977"/>
    </location>
</feature>
<dbReference type="InterPro" id="IPR011524">
    <property type="entry name" value="SARAH_dom"/>
</dbReference>
<feature type="domain" description="PAZ" evidence="9">
    <location>
        <begin position="328"/>
        <end position="437"/>
    </location>
</feature>
<dbReference type="PROSITE" id="PS50821">
    <property type="entry name" value="PAZ"/>
    <property type="match status" value="1"/>
</dbReference>
<keyword evidence="4" id="KW-0694">RNA-binding</keyword>
<dbReference type="InterPro" id="IPR029071">
    <property type="entry name" value="Ubiquitin-like_domsf"/>
</dbReference>
<keyword evidence="2" id="KW-0217">Developmental protein</keyword>
<dbReference type="InterPro" id="IPR000159">
    <property type="entry name" value="RA_dom"/>
</dbReference>
<dbReference type="PROSITE" id="PS50951">
    <property type="entry name" value="SARAH"/>
    <property type="match status" value="1"/>
</dbReference>
<keyword evidence="5" id="KW-0943">RNA-mediated gene silencing</keyword>
<dbReference type="Pfam" id="PF02170">
    <property type="entry name" value="PAZ"/>
    <property type="match status" value="1"/>
</dbReference>
<dbReference type="PROSITE" id="PS50200">
    <property type="entry name" value="RA"/>
    <property type="match status" value="1"/>
</dbReference>
<dbReference type="InterPro" id="IPR003165">
    <property type="entry name" value="Piwi"/>
</dbReference>
<reference evidence="12" key="1">
    <citation type="submission" date="2020-11" db="EMBL/GenBank/DDBJ databases">
        <authorList>
            <person name="Tran Van P."/>
        </authorList>
    </citation>
    <scope>NUCLEOTIDE SEQUENCE</scope>
</reference>
<dbReference type="Gene3D" id="3.10.20.90">
    <property type="entry name" value="Phosphatidylinositol 3-kinase Catalytic Subunit, Chain A, domain 1"/>
    <property type="match status" value="1"/>
</dbReference>
<dbReference type="SMART" id="SM00949">
    <property type="entry name" value="PAZ"/>
    <property type="match status" value="1"/>
</dbReference>
<dbReference type="GO" id="GO:0005737">
    <property type="term" value="C:cytoplasm"/>
    <property type="evidence" value="ECO:0007669"/>
    <property type="project" value="UniProtKB-SubCell"/>
</dbReference>
<evidence type="ECO:0000259" key="11">
    <source>
        <dbReference type="PROSITE" id="PS50951"/>
    </source>
</evidence>
<evidence type="ECO:0000259" key="8">
    <source>
        <dbReference type="PROSITE" id="PS50200"/>
    </source>
</evidence>